<keyword evidence="2" id="KW-1015">Disulfide bond</keyword>
<dbReference type="Proteomes" id="UP000650467">
    <property type="component" value="Unassembled WGS sequence"/>
</dbReference>
<evidence type="ECO:0000259" key="5">
    <source>
        <dbReference type="PROSITE" id="PS51670"/>
    </source>
</evidence>
<dbReference type="SUPFAM" id="SSF53955">
    <property type="entry name" value="Lysozyme-like"/>
    <property type="match status" value="1"/>
</dbReference>
<dbReference type="PROSITE" id="PS51670">
    <property type="entry name" value="SHKT"/>
    <property type="match status" value="2"/>
</dbReference>
<dbReference type="Pfam" id="PF00182">
    <property type="entry name" value="Glyco_hydro_19"/>
    <property type="match status" value="1"/>
</dbReference>
<keyword evidence="4" id="KW-0732">Signal</keyword>
<dbReference type="PANTHER" id="PTHR22595:SF79">
    <property type="entry name" value="CHITINASE 12"/>
    <property type="match status" value="1"/>
</dbReference>
<protein>
    <recommendedName>
        <fullName evidence="5">ShKT domain-containing protein</fullName>
    </recommendedName>
</protein>
<evidence type="ECO:0000313" key="6">
    <source>
        <dbReference type="EMBL" id="KAG2433234.1"/>
    </source>
</evidence>
<dbReference type="CDD" id="cd00325">
    <property type="entry name" value="chitinase_GH19"/>
    <property type="match status" value="1"/>
</dbReference>
<evidence type="ECO:0000313" key="7">
    <source>
        <dbReference type="Proteomes" id="UP000650467"/>
    </source>
</evidence>
<dbReference type="OrthoDB" id="538727at2759"/>
<dbReference type="EMBL" id="JAEHOC010000019">
    <property type="protein sequence ID" value="KAG2433234.1"/>
    <property type="molecule type" value="Genomic_DNA"/>
</dbReference>
<dbReference type="GO" id="GO:0006952">
    <property type="term" value="P:defense response"/>
    <property type="evidence" value="ECO:0007669"/>
    <property type="project" value="UniProtKB-KW"/>
</dbReference>
<dbReference type="Pfam" id="PF01549">
    <property type="entry name" value="ShK"/>
    <property type="match status" value="2"/>
</dbReference>
<feature type="compositionally biased region" description="Polar residues" evidence="3">
    <location>
        <begin position="89"/>
        <end position="100"/>
    </location>
</feature>
<feature type="chain" id="PRO_5032458223" description="ShKT domain-containing protein" evidence="4">
    <location>
        <begin position="16"/>
        <end position="1487"/>
    </location>
</feature>
<dbReference type="PANTHER" id="PTHR22595">
    <property type="entry name" value="CHITINASE-RELATED"/>
    <property type="match status" value="1"/>
</dbReference>
<feature type="domain" description="ShKT" evidence="5">
    <location>
        <begin position="927"/>
        <end position="961"/>
    </location>
</feature>
<evidence type="ECO:0000256" key="4">
    <source>
        <dbReference type="SAM" id="SignalP"/>
    </source>
</evidence>
<evidence type="ECO:0000256" key="2">
    <source>
        <dbReference type="ARBA" id="ARBA00023157"/>
    </source>
</evidence>
<feature type="compositionally biased region" description="Pro residues" evidence="3">
    <location>
        <begin position="34"/>
        <end position="82"/>
    </location>
</feature>
<dbReference type="InterPro" id="IPR023346">
    <property type="entry name" value="Lysozyme-like_dom_sf"/>
</dbReference>
<evidence type="ECO:0000256" key="1">
    <source>
        <dbReference type="ARBA" id="ARBA00022821"/>
    </source>
</evidence>
<evidence type="ECO:0000256" key="3">
    <source>
        <dbReference type="SAM" id="MobiDB-lite"/>
    </source>
</evidence>
<sequence length="1487" mass="161472">MAVALLVSDSLLAEAAPKPAPSRGAPSKKTTKKSPPPRPPPSSASAKPPPPSPKPPSPPPPPPPSPPPPPPPSPTPPGPSPRPSGSSGTGDNNWPGDTTSLRPPFVLRGLLVTMDDHSGSILWFVQRSRALDVNGTIDGPAETYVLPAQPASVDGEPVRPGSFVSLICTPAVSSDKRCEKASEAVVMSSAARIDGNFAHKMLVMVASACDFPGADPTAVRNAWWGTNGHASQMEKCSYGKATYDSNNFEVVRVSISCSTQLQRCNWQGNDVSEFHEEAQQAARRQLGNSFARFNRFNLILPTGGHGCQFGGLAMVPGDKVWFPSQYFGDRGTVMQEVVHNLGLVHAYGPRANFNRFPDGEYGDCSTSMGCGDSCPSAPELFRLRWASPIAELTNFNFPDDGLYRRYVLPATYTSDKNMIRIRPDWLGGGYTKNVYVSMRQKGGGDWVLEDGFANLVHVHTANVPEDNGDSDRINSYNAKPEIIRTIGQQSSWTYNDARIAIKTGGFIDGNKIEVFVCHFRSSSNECRMPADDTSNTILDANGCGQLADRYGLIPNYNWGSTPGPQQDQWGRSQCQPEKICRYWIGKYGITYVAWGSMSSEQLRQSYYSLDCDRYTPDYNKQTSCPAVGGFSVQADKDQPGGDIACLGASTDRAQVAWRCFLDTRCQGFNSGGCYKTDVSSPSDSGGMCLYTRLPASCPEVAGYTVQADVDHGGADISCDSGATDTAAKCTNDASCRGWNTVGCIKRDVSNPTAFKGMCLYTKKATVCPSVNGYSVQADVDHNHDDIDCSGGSAAEKAARCNANSECVSWNSYGCIKRASSVTNAAPGMCLYTKLQQALPILDSNGCGQLAERYGLIPNFDWGSTPGPQQDQWARSQCQPEKICRYWIGKYSQTQQSWGTMDNEGLRQSYNSLGCDNWAPEGTSGGTCTDNNDNCFYWASTGECGKTSDYMLANCRRSCLECEPSECADYNDNCEYWAGTGECDNNPGYMLQYCQPSCNACPTAFGTLDSNGCGAIVDGFGLLPNYDWARTPQPQRDQWTRSECQPEKICRYWIGKYGQTKTSWGTMADQQLRQSYNSLGCDNWAPDGGSSVTNCPAVNGYSVQADVDHNHDDIDCSGGSAAEKAARCNANSECVSWNSYGCTKRASSVTNASPGMCLYTKLQQALPILDSNGCGQLAERYGLIPNFDWGSTPGPQQDQWARSQCQPEKICRYWIGKYSQTQQSWGTMGDQQLRQSYNSLGCDDWAPSDGGGGDGGGDDTRAAVGVSKNQFRCVFNGNQDVLGRANTAAIIDKHWGQFTSAAAAFGFQFGNLDEAAMFLGNVRHEYGGFLDDMVEDCFRRTRNPATCTAAGNQYDTCGMGGNNFFGRGPKQLSHCYNYNALSQYLGVDLKSNPDALADPNNNYGWKAAFAFWTKPDFNCQGSWVKNNPPACPAAGRSNDVAAVTRRLNGERECDQASRPPQQTTRVEYVQSVRANCFGLPRLTSNLYC</sequence>
<proteinExistence type="predicted"/>
<feature type="region of interest" description="Disordered" evidence="3">
    <location>
        <begin position="1"/>
        <end position="100"/>
    </location>
</feature>
<name>A0A835T3L6_CHLIN</name>
<dbReference type="Gene3D" id="1.10.530.10">
    <property type="match status" value="1"/>
</dbReference>
<keyword evidence="1" id="KW-0611">Plant defense</keyword>
<keyword evidence="7" id="KW-1185">Reference proteome</keyword>
<reference evidence="6" key="1">
    <citation type="journal article" date="2020" name="bioRxiv">
        <title>Comparative genomics of Chlamydomonas.</title>
        <authorList>
            <person name="Craig R.J."/>
            <person name="Hasan A.R."/>
            <person name="Ness R.W."/>
            <person name="Keightley P.D."/>
        </authorList>
    </citation>
    <scope>NUCLEOTIDE SEQUENCE</scope>
    <source>
        <strain evidence="6">SAG 7.73</strain>
    </source>
</reference>
<dbReference type="PRINTS" id="PR01217">
    <property type="entry name" value="PRICHEXTENSN"/>
</dbReference>
<feature type="signal peptide" evidence="4">
    <location>
        <begin position="1"/>
        <end position="15"/>
    </location>
</feature>
<feature type="domain" description="ShKT" evidence="5">
    <location>
        <begin position="966"/>
        <end position="1000"/>
    </location>
</feature>
<accession>A0A835T3L6</accession>
<organism evidence="6 7">
    <name type="scientific">Chlamydomonas incerta</name>
    <dbReference type="NCBI Taxonomy" id="51695"/>
    <lineage>
        <taxon>Eukaryota</taxon>
        <taxon>Viridiplantae</taxon>
        <taxon>Chlorophyta</taxon>
        <taxon>core chlorophytes</taxon>
        <taxon>Chlorophyceae</taxon>
        <taxon>CS clade</taxon>
        <taxon>Chlamydomonadales</taxon>
        <taxon>Chlamydomonadaceae</taxon>
        <taxon>Chlamydomonas</taxon>
    </lineage>
</organism>
<dbReference type="InterPro" id="IPR000726">
    <property type="entry name" value="Glyco_hydro_19_cat"/>
</dbReference>
<feature type="compositionally biased region" description="Low complexity" evidence="3">
    <location>
        <begin position="1"/>
        <end position="16"/>
    </location>
</feature>
<gene>
    <name evidence="6" type="ORF">HXX76_008304</name>
</gene>
<dbReference type="GO" id="GO:0006032">
    <property type="term" value="P:chitin catabolic process"/>
    <property type="evidence" value="ECO:0007669"/>
    <property type="project" value="InterPro"/>
</dbReference>
<dbReference type="GO" id="GO:0004568">
    <property type="term" value="F:chitinase activity"/>
    <property type="evidence" value="ECO:0007669"/>
    <property type="project" value="InterPro"/>
</dbReference>
<dbReference type="SMART" id="SM00254">
    <property type="entry name" value="ShKT"/>
    <property type="match status" value="2"/>
</dbReference>
<dbReference type="GO" id="GO:0016998">
    <property type="term" value="P:cell wall macromolecule catabolic process"/>
    <property type="evidence" value="ECO:0007669"/>
    <property type="project" value="InterPro"/>
</dbReference>
<comment type="caution">
    <text evidence="6">The sequence shown here is derived from an EMBL/GenBank/DDBJ whole genome shotgun (WGS) entry which is preliminary data.</text>
</comment>
<dbReference type="Pfam" id="PF05548">
    <property type="entry name" value="Peptidase_M11"/>
    <property type="match status" value="1"/>
</dbReference>
<dbReference type="InterPro" id="IPR008752">
    <property type="entry name" value="Peptidase_M11"/>
</dbReference>
<dbReference type="InterPro" id="IPR003582">
    <property type="entry name" value="ShKT_dom"/>
</dbReference>